<dbReference type="PANTHER" id="PTHR47505">
    <property type="entry name" value="DNA UTILIZATION PROTEIN YHGH"/>
    <property type="match status" value="1"/>
</dbReference>
<feature type="domain" description="Double zinc ribbon" evidence="2">
    <location>
        <begin position="16"/>
        <end position="67"/>
    </location>
</feature>
<evidence type="ECO:0000313" key="3">
    <source>
        <dbReference type="EMBL" id="QIB68202.1"/>
    </source>
</evidence>
<keyword evidence="4" id="KW-1185">Reference proteome</keyword>
<dbReference type="InterPro" id="IPR029057">
    <property type="entry name" value="PRTase-like"/>
</dbReference>
<name>A0A858BS84_9FIRM</name>
<comment type="similarity">
    <text evidence="1">Belongs to the ComF/GntX family.</text>
</comment>
<dbReference type="KEGG" id="abut:Ami103574_02250"/>
<dbReference type="AlphaFoldDB" id="A0A858BS84"/>
<dbReference type="InterPro" id="IPR000836">
    <property type="entry name" value="PRTase_dom"/>
</dbReference>
<dbReference type="InterPro" id="IPR044005">
    <property type="entry name" value="DZR_2"/>
</dbReference>
<evidence type="ECO:0000259" key="2">
    <source>
        <dbReference type="Pfam" id="PF18912"/>
    </source>
</evidence>
<dbReference type="Pfam" id="PF18912">
    <property type="entry name" value="DZR_2"/>
    <property type="match status" value="1"/>
</dbReference>
<protein>
    <submittedName>
        <fullName evidence="3">ComF family protein</fullName>
    </submittedName>
</protein>
<proteinExistence type="inferred from homology"/>
<dbReference type="Proteomes" id="UP000466848">
    <property type="component" value="Chromosome"/>
</dbReference>
<dbReference type="Gene3D" id="3.40.50.2020">
    <property type="match status" value="1"/>
</dbReference>
<organism evidence="3 4">
    <name type="scientific">Aminipila butyrica</name>
    <dbReference type="NCBI Taxonomy" id="433296"/>
    <lineage>
        <taxon>Bacteria</taxon>
        <taxon>Bacillati</taxon>
        <taxon>Bacillota</taxon>
        <taxon>Clostridia</taxon>
        <taxon>Peptostreptococcales</taxon>
        <taxon>Anaerovoracaceae</taxon>
        <taxon>Aminipila</taxon>
    </lineage>
</organism>
<accession>A0A858BS84</accession>
<dbReference type="SUPFAM" id="SSF53271">
    <property type="entry name" value="PRTase-like"/>
    <property type="match status" value="1"/>
</dbReference>
<reference evidence="3 4" key="1">
    <citation type="submission" date="2020-02" db="EMBL/GenBank/DDBJ databases">
        <authorList>
            <person name="Kim Y.B."/>
            <person name="Roh S.W."/>
        </authorList>
    </citation>
    <scope>NUCLEOTIDE SEQUENCE [LARGE SCALE GENOMIC DNA]</scope>
    <source>
        <strain evidence="3 4">DSM 103574</strain>
    </source>
</reference>
<evidence type="ECO:0000256" key="1">
    <source>
        <dbReference type="ARBA" id="ARBA00008007"/>
    </source>
</evidence>
<sequence length="259" mass="29221">MELDWGIGIRNVKEWLLDGLFPANIYCICCGNLIDKTRPYALCDSCLENLNWANARTCIKCGKVLNETDKRRLLDEIGQTHQLCDHCKQNRHFFERGFTCMQYSTMAKEMIHHFKFNGCAYMGDKLGKIMLDRIRLEQLSVDLVVAVPMHPKNRRKRGYNQSELLAKVVAEGLGVVYNSQVLIRRQYKAPMNKLGAEQRYANIQNAYALAGNAAFLQSKSVLLIDDIYTTGSTVDECSRLLKEAGAGVIYVLTLAAGAN</sequence>
<dbReference type="PANTHER" id="PTHR47505:SF1">
    <property type="entry name" value="DNA UTILIZATION PROTEIN YHGH"/>
    <property type="match status" value="1"/>
</dbReference>
<dbReference type="InterPro" id="IPR051910">
    <property type="entry name" value="ComF/GntX_DNA_util-trans"/>
</dbReference>
<dbReference type="RefSeq" id="WP_163065122.1">
    <property type="nucleotide sequence ID" value="NZ_CP048649.1"/>
</dbReference>
<gene>
    <name evidence="3" type="ORF">Ami103574_02250</name>
</gene>
<dbReference type="CDD" id="cd06223">
    <property type="entry name" value="PRTases_typeI"/>
    <property type="match status" value="1"/>
</dbReference>
<dbReference type="EMBL" id="CP048649">
    <property type="protein sequence ID" value="QIB68202.1"/>
    <property type="molecule type" value="Genomic_DNA"/>
</dbReference>
<evidence type="ECO:0000313" key="4">
    <source>
        <dbReference type="Proteomes" id="UP000466848"/>
    </source>
</evidence>